<keyword evidence="4" id="KW-0808">Transferase</keyword>
<evidence type="ECO:0000259" key="2">
    <source>
        <dbReference type="Pfam" id="PF00534"/>
    </source>
</evidence>
<dbReference type="GO" id="GO:0016757">
    <property type="term" value="F:glycosyltransferase activity"/>
    <property type="evidence" value="ECO:0007669"/>
    <property type="project" value="UniProtKB-KW"/>
</dbReference>
<name>A0ABD6A328_9EURY</name>
<dbReference type="Pfam" id="PF13439">
    <property type="entry name" value="Glyco_transf_4"/>
    <property type="match status" value="1"/>
</dbReference>
<evidence type="ECO:0000313" key="5">
    <source>
        <dbReference type="Proteomes" id="UP001596434"/>
    </source>
</evidence>
<keyword evidence="4" id="KW-0328">Glycosyltransferase</keyword>
<dbReference type="Pfam" id="PF00534">
    <property type="entry name" value="Glycos_transf_1"/>
    <property type="match status" value="1"/>
</dbReference>
<sequence>MHTTSDVETHVASFYDSPSEEVDPDVAEFDVPTTRLGGGSRFDLGAYRRLRALLDEFDIVHTHHNFVGSVGRLVAATTETKVVNTEHNDHNGFTHLQNIVNVPTLPLSDCIVGNSQATLDSFQWYERPFVHGVETRVIYNGVDLDRIDAQESTERFGDRPLVVTVGSLIEQKDQAVLVRAMEPVVRDCPEATLVIVGSGPLRNQLERTAQKVGVEANVIFTGYVPTREEVYRIVKSADVFAMSSDYEGFCVAAVEGMACGKPVVASDIDVFREVINEGGAFAERGNPNSFASHIIELLTDAGRRSKLGARARQRAETEFPLERAVERHQELYLDVMDE</sequence>
<dbReference type="InterPro" id="IPR001296">
    <property type="entry name" value="Glyco_trans_1"/>
</dbReference>
<evidence type="ECO:0000259" key="3">
    <source>
        <dbReference type="Pfam" id="PF13439"/>
    </source>
</evidence>
<accession>A0ABD6A328</accession>
<evidence type="ECO:0000256" key="1">
    <source>
        <dbReference type="SAM" id="MobiDB-lite"/>
    </source>
</evidence>
<dbReference type="RefSeq" id="WP_379705975.1">
    <property type="nucleotide sequence ID" value="NZ_JBHTAT010000001.1"/>
</dbReference>
<feature type="region of interest" description="Disordered" evidence="1">
    <location>
        <begin position="1"/>
        <end position="23"/>
    </location>
</feature>
<dbReference type="Proteomes" id="UP001596434">
    <property type="component" value="Unassembled WGS sequence"/>
</dbReference>
<dbReference type="PANTHER" id="PTHR45947">
    <property type="entry name" value="SULFOQUINOVOSYL TRANSFERASE SQD2"/>
    <property type="match status" value="1"/>
</dbReference>
<protein>
    <submittedName>
        <fullName evidence="4">Glycosyltransferase family 4 protein</fullName>
        <ecNumber evidence="4">2.4.-.-</ecNumber>
    </submittedName>
</protein>
<dbReference type="InterPro" id="IPR028098">
    <property type="entry name" value="Glyco_trans_4-like_N"/>
</dbReference>
<organism evidence="4 5">
    <name type="scientific">Haloplanus litoreus</name>
    <dbReference type="NCBI Taxonomy" id="767515"/>
    <lineage>
        <taxon>Archaea</taxon>
        <taxon>Methanobacteriati</taxon>
        <taxon>Methanobacteriota</taxon>
        <taxon>Stenosarchaea group</taxon>
        <taxon>Halobacteria</taxon>
        <taxon>Halobacteriales</taxon>
        <taxon>Haloferacaceae</taxon>
        <taxon>Haloplanus</taxon>
    </lineage>
</organism>
<keyword evidence="5" id="KW-1185">Reference proteome</keyword>
<dbReference type="CDD" id="cd03801">
    <property type="entry name" value="GT4_PimA-like"/>
    <property type="match status" value="1"/>
</dbReference>
<proteinExistence type="predicted"/>
<dbReference type="InterPro" id="IPR050194">
    <property type="entry name" value="Glycosyltransferase_grp1"/>
</dbReference>
<gene>
    <name evidence="4" type="ORF">ACFQKE_15615</name>
</gene>
<feature type="domain" description="Glycosyl transferase family 1" evidence="2">
    <location>
        <begin position="148"/>
        <end position="314"/>
    </location>
</feature>
<dbReference type="AlphaFoldDB" id="A0ABD6A328"/>
<dbReference type="GeneID" id="96955107"/>
<comment type="caution">
    <text evidence="4">The sequence shown here is derived from an EMBL/GenBank/DDBJ whole genome shotgun (WGS) entry which is preliminary data.</text>
</comment>
<reference evidence="4 5" key="1">
    <citation type="journal article" date="2019" name="Int. J. Syst. Evol. Microbiol.">
        <title>The Global Catalogue of Microorganisms (GCM) 10K type strain sequencing project: providing services to taxonomists for standard genome sequencing and annotation.</title>
        <authorList>
            <consortium name="The Broad Institute Genomics Platform"/>
            <consortium name="The Broad Institute Genome Sequencing Center for Infectious Disease"/>
            <person name="Wu L."/>
            <person name="Ma J."/>
        </authorList>
    </citation>
    <scope>NUCLEOTIDE SEQUENCE [LARGE SCALE GENOMIC DNA]</scope>
    <source>
        <strain evidence="4 5">GX21</strain>
    </source>
</reference>
<evidence type="ECO:0000313" key="4">
    <source>
        <dbReference type="EMBL" id="MFC7256713.1"/>
    </source>
</evidence>
<dbReference type="PANTHER" id="PTHR45947:SF3">
    <property type="entry name" value="SULFOQUINOVOSYL TRANSFERASE SQD2"/>
    <property type="match status" value="1"/>
</dbReference>
<dbReference type="EMBL" id="JBHTAT010000001">
    <property type="protein sequence ID" value="MFC7256713.1"/>
    <property type="molecule type" value="Genomic_DNA"/>
</dbReference>
<feature type="domain" description="Glycosyltransferase subfamily 4-like N-terminal" evidence="3">
    <location>
        <begin position="7"/>
        <end position="146"/>
    </location>
</feature>
<dbReference type="Gene3D" id="3.40.50.2000">
    <property type="entry name" value="Glycogen Phosphorylase B"/>
    <property type="match status" value="2"/>
</dbReference>
<dbReference type="EC" id="2.4.-.-" evidence="4"/>
<dbReference type="SUPFAM" id="SSF53756">
    <property type="entry name" value="UDP-Glycosyltransferase/glycogen phosphorylase"/>
    <property type="match status" value="1"/>
</dbReference>